<evidence type="ECO:0000256" key="1">
    <source>
        <dbReference type="ARBA" id="ARBA00022614"/>
    </source>
</evidence>
<dbReference type="EMBL" id="QSBY01000011">
    <property type="protein sequence ID" value="RHW67943.1"/>
    <property type="molecule type" value="Genomic_DNA"/>
</dbReference>
<dbReference type="PANTHER" id="PTHR45973">
    <property type="entry name" value="PROTEIN PHOSPHATASE 1 REGULATORY SUBUNIT SDS22-RELATED"/>
    <property type="match status" value="1"/>
</dbReference>
<dbReference type="PANTHER" id="PTHR45973:SF29">
    <property type="entry name" value="LEUCINE-RICH REPEAT PROTEIN"/>
    <property type="match status" value="1"/>
</dbReference>
<dbReference type="Pfam" id="PF14580">
    <property type="entry name" value="LRR_9"/>
    <property type="match status" value="1"/>
</dbReference>
<proteinExistence type="predicted"/>
<dbReference type="InterPro" id="IPR050576">
    <property type="entry name" value="Cilia_flagella_integrity"/>
</dbReference>
<protein>
    <recommendedName>
        <fullName evidence="5">Leucine-rich repeat protein (LRRP)</fullName>
    </recommendedName>
</protein>
<comment type="caution">
    <text evidence="4">The sequence shown here is derived from an EMBL/GenBank/DDBJ whole genome shotgun (WGS) entry which is preliminary data.</text>
</comment>
<evidence type="ECO:0000256" key="3">
    <source>
        <dbReference type="SAM" id="MobiDB-lite"/>
    </source>
</evidence>
<accession>A0A3L6KU80</accession>
<dbReference type="SUPFAM" id="SSF52075">
    <property type="entry name" value="Outer arm dynein light chain 1"/>
    <property type="match status" value="1"/>
</dbReference>
<keyword evidence="2" id="KW-0677">Repeat</keyword>
<organism evidence="4">
    <name type="scientific">Trypanosoma brucei equiperdum</name>
    <dbReference type="NCBI Taxonomy" id="630700"/>
    <lineage>
        <taxon>Eukaryota</taxon>
        <taxon>Discoba</taxon>
        <taxon>Euglenozoa</taxon>
        <taxon>Kinetoplastea</taxon>
        <taxon>Metakinetoplastina</taxon>
        <taxon>Trypanosomatida</taxon>
        <taxon>Trypanosomatidae</taxon>
        <taxon>Trypanosoma</taxon>
    </lineage>
</organism>
<keyword evidence="1" id="KW-0433">Leucine-rich repeat</keyword>
<gene>
    <name evidence="4" type="ORF">DPX39_110086500</name>
</gene>
<evidence type="ECO:0008006" key="5">
    <source>
        <dbReference type="Google" id="ProtNLM"/>
    </source>
</evidence>
<feature type="region of interest" description="Disordered" evidence="3">
    <location>
        <begin position="216"/>
        <end position="260"/>
    </location>
</feature>
<evidence type="ECO:0000313" key="4">
    <source>
        <dbReference type="EMBL" id="RHW67943.1"/>
    </source>
</evidence>
<dbReference type="InterPro" id="IPR032675">
    <property type="entry name" value="LRR_dom_sf"/>
</dbReference>
<evidence type="ECO:0000256" key="2">
    <source>
        <dbReference type="ARBA" id="ARBA00022737"/>
    </source>
</evidence>
<dbReference type="AlphaFoldDB" id="A0A3L6KU80"/>
<reference evidence="4" key="1">
    <citation type="submission" date="2018-09" db="EMBL/GenBank/DDBJ databases">
        <title>whole genome sequence of T. equiperdum IVM-t1 strain.</title>
        <authorList>
            <person name="Suganuma K."/>
        </authorList>
    </citation>
    <scope>NUCLEOTIDE SEQUENCE [LARGE SCALE GENOMIC DNA]</scope>
    <source>
        <strain evidence="4">IVM-t1</strain>
    </source>
</reference>
<dbReference type="PROSITE" id="PS51450">
    <property type="entry name" value="LRR"/>
    <property type="match status" value="2"/>
</dbReference>
<sequence length="314" mass="35926">MATSESDGLLMTEEVVIQQCKKHHGYSTPELNRNIYLNHLGLMNISSLNAFHQCRVLYLNNNAIDNLEGLHPLQNLHALYIGNNAIRNCKSFPMLPSLRLVDISSNFIESLEGLSSIPNLETLLASRNRVRNLRGVEGNRKLMTIDVSKNAIEREEDIVPWILEMEGLRSCMFQGNRFVTSMQSYRKKIIAWVPSLRFMDQCPVFPEERSCAEAYAQGGTRAEKAQRDENRRQEEQERRRQFEFFGSQRQEARESRTPRAQHAPIPPIMTITICSVYMCQTVWDVCKKLDTSVGSVAPCRTTAEKQPVAHARAR</sequence>
<feature type="compositionally biased region" description="Basic and acidic residues" evidence="3">
    <location>
        <begin position="221"/>
        <end position="242"/>
    </location>
</feature>
<dbReference type="InterPro" id="IPR001611">
    <property type="entry name" value="Leu-rich_rpt"/>
</dbReference>
<name>A0A3L6KU80_9TRYP</name>
<dbReference type="Proteomes" id="UP000266743">
    <property type="component" value="Chromosome 11"/>
</dbReference>
<dbReference type="Gene3D" id="3.80.10.10">
    <property type="entry name" value="Ribonuclease Inhibitor"/>
    <property type="match status" value="2"/>
</dbReference>